<keyword evidence="3" id="KW-1185">Reference proteome</keyword>
<feature type="compositionally biased region" description="Polar residues" evidence="1">
    <location>
        <begin position="1"/>
        <end position="11"/>
    </location>
</feature>
<dbReference type="Proteomes" id="UP000253628">
    <property type="component" value="Unassembled WGS sequence"/>
</dbReference>
<reference evidence="2 3" key="1">
    <citation type="submission" date="2018-06" db="EMBL/GenBank/DDBJ databases">
        <title>Genomic Encyclopedia of Type Strains, Phase IV (KMG-IV): sequencing the most valuable type-strain genomes for metagenomic binning, comparative biology and taxonomic classification.</title>
        <authorList>
            <person name="Goeker M."/>
        </authorList>
    </citation>
    <scope>NUCLEOTIDE SEQUENCE [LARGE SCALE GENOMIC DNA]</scope>
    <source>
        <strain evidence="2 3">DSM 25520</strain>
    </source>
</reference>
<accession>A0A366HEE8</accession>
<dbReference type="EMBL" id="QNRQ01000003">
    <property type="protein sequence ID" value="RBP40821.1"/>
    <property type="molecule type" value="Genomic_DNA"/>
</dbReference>
<evidence type="ECO:0000313" key="3">
    <source>
        <dbReference type="Proteomes" id="UP000253628"/>
    </source>
</evidence>
<organism evidence="2 3">
    <name type="scientific">Eoetvoesiella caeni</name>
    <dbReference type="NCBI Taxonomy" id="645616"/>
    <lineage>
        <taxon>Bacteria</taxon>
        <taxon>Pseudomonadati</taxon>
        <taxon>Pseudomonadota</taxon>
        <taxon>Betaproteobacteria</taxon>
        <taxon>Burkholderiales</taxon>
        <taxon>Alcaligenaceae</taxon>
        <taxon>Eoetvoesiella</taxon>
    </lineage>
</organism>
<evidence type="ECO:0000256" key="1">
    <source>
        <dbReference type="SAM" id="MobiDB-lite"/>
    </source>
</evidence>
<dbReference type="SUPFAM" id="SSF47240">
    <property type="entry name" value="Ferritin-like"/>
    <property type="match status" value="1"/>
</dbReference>
<dbReference type="AlphaFoldDB" id="A0A366HEE8"/>
<sequence>MQGAPMTSSVMKQGHTPETPRWGLDRIPYETIDMARLSGREDLLYMVAGASFVEIASDLYTSNLIEYFEGDAPVVEWLGQHWQHEEVRHGHALKGYVQHAWPDFDWEAAYASFFAEYSKLCTVDEFERTRGLEMVARCVVETGTATFYHALSEQADEPVLAGIAARISAEEVGHYKHFYRYFRQYRETEQPGRMRVFGAIRRRVMEARNSDAECALWHAYATQHGAQASKAGFKTLCNRLGKDLRRHYPISMAAKMTLKPLNLPASLSNVIQGPLARASVWLMR</sequence>
<dbReference type="InterPro" id="IPR012348">
    <property type="entry name" value="RNR-like"/>
</dbReference>
<evidence type="ECO:0000313" key="2">
    <source>
        <dbReference type="EMBL" id="RBP40821.1"/>
    </source>
</evidence>
<name>A0A366HEE8_9BURK</name>
<evidence type="ECO:0008006" key="4">
    <source>
        <dbReference type="Google" id="ProtNLM"/>
    </source>
</evidence>
<comment type="caution">
    <text evidence="2">The sequence shown here is derived from an EMBL/GenBank/DDBJ whole genome shotgun (WGS) entry which is preliminary data.</text>
</comment>
<dbReference type="InterPro" id="IPR009078">
    <property type="entry name" value="Ferritin-like_SF"/>
</dbReference>
<protein>
    <recommendedName>
        <fullName evidence="4">Fatty acid desaturase</fullName>
    </recommendedName>
</protein>
<proteinExistence type="predicted"/>
<feature type="region of interest" description="Disordered" evidence="1">
    <location>
        <begin position="1"/>
        <end position="22"/>
    </location>
</feature>
<dbReference type="CDD" id="cd00657">
    <property type="entry name" value="Ferritin_like"/>
    <property type="match status" value="1"/>
</dbReference>
<gene>
    <name evidence="2" type="ORF">DFR37_103162</name>
</gene>
<dbReference type="GO" id="GO:0016491">
    <property type="term" value="F:oxidoreductase activity"/>
    <property type="evidence" value="ECO:0007669"/>
    <property type="project" value="InterPro"/>
</dbReference>
<dbReference type="Gene3D" id="1.10.620.20">
    <property type="entry name" value="Ribonucleotide Reductase, subunit A"/>
    <property type="match status" value="1"/>
</dbReference>